<evidence type="ECO:0000313" key="2">
    <source>
        <dbReference type="EMBL" id="BAN16860.1"/>
    </source>
</evidence>
<dbReference type="GeneID" id="16212517"/>
<feature type="transmembrane region" description="Helical" evidence="1">
    <location>
        <begin position="96"/>
        <end position="113"/>
    </location>
</feature>
<name>N0DPG0_9CAUD</name>
<keyword evidence="1" id="KW-1133">Transmembrane helix</keyword>
<accession>N0DPG0</accession>
<keyword evidence="3" id="KW-1185">Reference proteome</keyword>
<dbReference type="EMBL" id="AP013057">
    <property type="protein sequence ID" value="BAN16860.1"/>
    <property type="molecule type" value="Genomic_DNA"/>
</dbReference>
<dbReference type="Proteomes" id="UP000012997">
    <property type="component" value="Segment"/>
</dbReference>
<reference evidence="2 3" key="1">
    <citation type="journal article" date="2014" name="Genome Announc.">
        <title>Complete Genome Sequence of the Edwardsiella ictaluri-Specific Bacteriophage PEi21, Isolated from River Water in Japan.</title>
        <authorList>
            <person name="Yasuike M."/>
            <person name="Kai W."/>
            <person name="Nakamura Y."/>
            <person name="Fujiwara A."/>
            <person name="Kawato Y."/>
            <person name="Hassan E.S."/>
            <person name="Mahmoud M.M."/>
            <person name="Nagai S."/>
            <person name="Kobayashi T."/>
            <person name="Ototake M."/>
            <person name="Nakai T."/>
        </authorList>
    </citation>
    <scope>NUCLEOTIDE SEQUENCE [LARGE SCALE GENOMIC DNA]</scope>
</reference>
<feature type="transmembrane region" description="Helical" evidence="1">
    <location>
        <begin position="70"/>
        <end position="90"/>
    </location>
</feature>
<evidence type="ECO:0000256" key="1">
    <source>
        <dbReference type="SAM" id="Phobius"/>
    </source>
</evidence>
<keyword evidence="1" id="KW-0812">Transmembrane</keyword>
<organism evidence="2 3">
    <name type="scientific">Edwardsiella phage PEi21</name>
    <dbReference type="NCBI Taxonomy" id="1325372"/>
    <lineage>
        <taxon>Viruses</taxon>
        <taxon>Duplodnaviria</taxon>
        <taxon>Heunggongvirae</taxon>
        <taxon>Uroviricota</taxon>
        <taxon>Caudoviricetes</taxon>
        <taxon>Yokohamavirus</taxon>
        <taxon>Yokohamavirus PEi21</taxon>
    </lineage>
</organism>
<dbReference type="RefSeq" id="YP_008869263.1">
    <property type="nucleotide sequence ID" value="NC_021342.2"/>
</dbReference>
<dbReference type="OrthoDB" id="15048at10239"/>
<feature type="transmembrane region" description="Helical" evidence="1">
    <location>
        <begin position="41"/>
        <end position="61"/>
    </location>
</feature>
<protein>
    <submittedName>
        <fullName evidence="2">Uncharacterized protein</fullName>
    </submittedName>
</protein>
<evidence type="ECO:0000313" key="3">
    <source>
        <dbReference type="Proteomes" id="UP000012997"/>
    </source>
</evidence>
<sequence length="143" mass="15499">MLTLVMIVLTVAALIRPSASGLLFAVVTVAFDMLLSDLPGMIYYAAASSFDLLLMILLYYACTSWRSRKLIVLSGVSLCVNACGWVAWAVYYPPTIYNATMIVIAMIGVVIVAENGDDLVVARLDCDCDSHHSSSDTSNRHNS</sequence>
<proteinExistence type="predicted"/>
<dbReference type="KEGG" id="vg:16212517"/>
<keyword evidence="1" id="KW-0472">Membrane</keyword>